<dbReference type="PROSITE" id="PS50157">
    <property type="entry name" value="ZINC_FINGER_C2H2_2"/>
    <property type="match status" value="3"/>
</dbReference>
<evidence type="ECO:0000256" key="2">
    <source>
        <dbReference type="ARBA" id="ARBA00022737"/>
    </source>
</evidence>
<dbReference type="Pfam" id="PF00096">
    <property type="entry name" value="zf-C2H2"/>
    <property type="match status" value="3"/>
</dbReference>
<feature type="region of interest" description="Disordered" evidence="6">
    <location>
        <begin position="301"/>
        <end position="323"/>
    </location>
</feature>
<evidence type="ECO:0000256" key="1">
    <source>
        <dbReference type="ARBA" id="ARBA00022723"/>
    </source>
</evidence>
<name>A0ABP0H342_CLALP</name>
<dbReference type="PANTHER" id="PTHR23235">
    <property type="entry name" value="KRUEPPEL-LIKE TRANSCRIPTION FACTOR"/>
    <property type="match status" value="1"/>
</dbReference>
<dbReference type="InterPro" id="IPR013087">
    <property type="entry name" value="Znf_C2H2_type"/>
</dbReference>
<keyword evidence="3 5" id="KW-0863">Zinc-finger</keyword>
<evidence type="ECO:0000256" key="3">
    <source>
        <dbReference type="ARBA" id="ARBA00022771"/>
    </source>
</evidence>
<feature type="domain" description="C2H2-type" evidence="7">
    <location>
        <begin position="534"/>
        <end position="563"/>
    </location>
</feature>
<feature type="region of interest" description="Disordered" evidence="6">
    <location>
        <begin position="454"/>
        <end position="478"/>
    </location>
</feature>
<dbReference type="PROSITE" id="PS00028">
    <property type="entry name" value="ZINC_FINGER_C2H2_1"/>
    <property type="match status" value="3"/>
</dbReference>
<protein>
    <recommendedName>
        <fullName evidence="7">C2H2-type domain-containing protein</fullName>
    </recommendedName>
</protein>
<dbReference type="PANTHER" id="PTHR23235:SF150">
    <property type="entry name" value="KRUEPPEL-LIKE FACTOR LUNA"/>
    <property type="match status" value="1"/>
</dbReference>
<feature type="domain" description="C2H2-type" evidence="7">
    <location>
        <begin position="564"/>
        <end position="593"/>
    </location>
</feature>
<proteinExistence type="predicted"/>
<reference evidence="8 9" key="1">
    <citation type="submission" date="2024-02" db="EMBL/GenBank/DDBJ databases">
        <authorList>
            <person name="Daric V."/>
            <person name="Darras S."/>
        </authorList>
    </citation>
    <scope>NUCLEOTIDE SEQUENCE [LARGE SCALE GENOMIC DNA]</scope>
</reference>
<keyword evidence="1" id="KW-0479">Metal-binding</keyword>
<comment type="caution">
    <text evidence="8">The sequence shown here is derived from an EMBL/GenBank/DDBJ whole genome shotgun (WGS) entry which is preliminary data.</text>
</comment>
<dbReference type="InterPro" id="IPR036236">
    <property type="entry name" value="Znf_C2H2_sf"/>
</dbReference>
<organism evidence="8 9">
    <name type="scientific">Clavelina lepadiformis</name>
    <name type="common">Light-bulb sea squirt</name>
    <name type="synonym">Ascidia lepadiformis</name>
    <dbReference type="NCBI Taxonomy" id="159417"/>
    <lineage>
        <taxon>Eukaryota</taxon>
        <taxon>Metazoa</taxon>
        <taxon>Chordata</taxon>
        <taxon>Tunicata</taxon>
        <taxon>Ascidiacea</taxon>
        <taxon>Aplousobranchia</taxon>
        <taxon>Clavelinidae</taxon>
        <taxon>Clavelina</taxon>
    </lineage>
</organism>
<evidence type="ECO:0000313" key="9">
    <source>
        <dbReference type="Proteomes" id="UP001642483"/>
    </source>
</evidence>
<evidence type="ECO:0000256" key="4">
    <source>
        <dbReference type="ARBA" id="ARBA00022833"/>
    </source>
</evidence>
<evidence type="ECO:0000259" key="7">
    <source>
        <dbReference type="PROSITE" id="PS50157"/>
    </source>
</evidence>
<gene>
    <name evidence="8" type="ORF">CVLEPA_LOCUS30241</name>
</gene>
<keyword evidence="4" id="KW-0862">Zinc</keyword>
<feature type="domain" description="C2H2-type" evidence="7">
    <location>
        <begin position="594"/>
        <end position="618"/>
    </location>
</feature>
<dbReference type="EMBL" id="CAWYQH010000163">
    <property type="protein sequence ID" value="CAK8696945.1"/>
    <property type="molecule type" value="Genomic_DNA"/>
</dbReference>
<keyword evidence="2" id="KW-0677">Repeat</keyword>
<dbReference type="SUPFAM" id="SSF57667">
    <property type="entry name" value="beta-beta-alpha zinc fingers"/>
    <property type="match status" value="2"/>
</dbReference>
<dbReference type="SMART" id="SM00355">
    <property type="entry name" value="ZnF_C2H2"/>
    <property type="match status" value="3"/>
</dbReference>
<keyword evidence="9" id="KW-1185">Reference proteome</keyword>
<accession>A0ABP0H342</accession>
<evidence type="ECO:0000313" key="8">
    <source>
        <dbReference type="EMBL" id="CAK8696945.1"/>
    </source>
</evidence>
<evidence type="ECO:0000256" key="6">
    <source>
        <dbReference type="SAM" id="MobiDB-lite"/>
    </source>
</evidence>
<dbReference type="Gene3D" id="3.30.160.60">
    <property type="entry name" value="Classic Zinc Finger"/>
    <property type="match status" value="3"/>
</dbReference>
<dbReference type="Proteomes" id="UP001642483">
    <property type="component" value="Unassembled WGS sequence"/>
</dbReference>
<sequence length="618" mass="68696">MAAAVALNYLPPNFSAPDPAENLLSFQSLEQATSASEASSFSPASSAEFASFEQHPLTETSVGTLESKMADYYVNQPIDNLSPMKRTEMMMHPPAVAMRPTFSSDPTTYRRESASDIFDILNNTSRGNYTTAGFQQSTQEAQGNLYQQTNNYSNIETNNGSCVNVNFNLVVKQQNSHHYHTPPHQSPEHDVIATSSAASNPMTSPPGSPDMLNIPPVSSFIKNSDAVLHPSSPSSVASSPVNVQGFNGVHHETYTKTRLPSESELGVGYDQRRHASLPSITVTNLDEQAESMMNMYQRTRSTSLTTDRCSIPSSSPIPASLSPAHMPAPQACSPTHIMCNNIKTEVMECSPNMQNRWGDNVLPIPPTIGYNDNMHPVTQANAPRRYSNEISGHPTTQMNDHIIPKQEKPFVVGPYGPNPAFTCASVETHNSFAQNHQPFFPPHQINFPSIVENPESDLISPQQNPPISHNHVHHQHPHPIESRLHASNLSHPRSHPYLSVSVPPPYSMAINGTIPYRPRYSRRNNPDLEKKRVHKCNHTGCSKAYTKSSHLKAHQRTHTGEKPYTCNWQGCDWRFARSDELTRHMRKHTGAKPFKCLVCGRCFSRSDHLSLHMKRHQA</sequence>
<feature type="compositionally biased region" description="Low complexity" evidence="6">
    <location>
        <begin position="310"/>
        <end position="323"/>
    </location>
</feature>
<evidence type="ECO:0000256" key="5">
    <source>
        <dbReference type="PROSITE-ProRule" id="PRU00042"/>
    </source>
</evidence>